<proteinExistence type="predicted"/>
<protein>
    <submittedName>
        <fullName evidence="2">Uncharacterized protein</fullName>
    </submittedName>
</protein>
<dbReference type="AlphaFoldDB" id="A0A6G8IG18"/>
<organism evidence="2 3">
    <name type="scientific">Hydrogenophaga crocea</name>
    <dbReference type="NCBI Taxonomy" id="2716225"/>
    <lineage>
        <taxon>Bacteria</taxon>
        <taxon>Pseudomonadati</taxon>
        <taxon>Pseudomonadota</taxon>
        <taxon>Betaproteobacteria</taxon>
        <taxon>Burkholderiales</taxon>
        <taxon>Comamonadaceae</taxon>
        <taxon>Hydrogenophaga</taxon>
    </lineage>
</organism>
<feature type="compositionally biased region" description="Basic and acidic residues" evidence="1">
    <location>
        <begin position="108"/>
        <end position="135"/>
    </location>
</feature>
<name>A0A6G8IG18_9BURK</name>
<gene>
    <name evidence="2" type="ORF">G9Q37_08050</name>
</gene>
<evidence type="ECO:0000313" key="3">
    <source>
        <dbReference type="Proteomes" id="UP000503162"/>
    </source>
</evidence>
<feature type="compositionally biased region" description="Low complexity" evidence="1">
    <location>
        <begin position="61"/>
        <end position="79"/>
    </location>
</feature>
<evidence type="ECO:0000313" key="2">
    <source>
        <dbReference type="EMBL" id="QIM52093.1"/>
    </source>
</evidence>
<feature type="region of interest" description="Disordered" evidence="1">
    <location>
        <begin position="1"/>
        <end position="135"/>
    </location>
</feature>
<dbReference type="EMBL" id="CP049989">
    <property type="protein sequence ID" value="QIM52093.1"/>
    <property type="molecule type" value="Genomic_DNA"/>
</dbReference>
<sequence>MEKKRVSIGTYRQPIATPHAPRHPPQEPAPPVRPEQGYALPPLPRIDKRKSLKRSEELDGPRTVSVRPSPSASRNSSPVKTGVTSPRTPRLSSLRQRLGEVWETVSRSPRDASRDEPVHGDAAQRRATREAEDAERATWPLGVQIVACIDELKPTETLLRNDSCTSRALKSHFFEHMPASPEALVIEASRCGVPAWPTLGGGSKLDTAALADDPARLDALCELLARSTALAVSFLASLQQGLDGLGLGAALAAMQRRFPDRGAHANARALGSALFYRNVLAPFSDAFTQVQHLPPDQRAHLSFCNRVIQQAVNGKAPEGDAKAPVPLQTAIRAAHEAIGARLAVGD</sequence>
<dbReference type="RefSeq" id="WP_166226696.1">
    <property type="nucleotide sequence ID" value="NZ_CP049989.1"/>
</dbReference>
<evidence type="ECO:0000256" key="1">
    <source>
        <dbReference type="SAM" id="MobiDB-lite"/>
    </source>
</evidence>
<feature type="compositionally biased region" description="Polar residues" evidence="1">
    <location>
        <begin position="82"/>
        <end position="95"/>
    </location>
</feature>
<dbReference type="Proteomes" id="UP000503162">
    <property type="component" value="Chromosome"/>
</dbReference>
<dbReference type="KEGG" id="hcz:G9Q37_08050"/>
<reference evidence="2 3" key="1">
    <citation type="submission" date="2020-03" db="EMBL/GenBank/DDBJ databases">
        <title>Hydrogenophaga sp. nov. isolated from cyanobacterial mat.</title>
        <authorList>
            <person name="Thorat V."/>
            <person name="Kirdat K."/>
            <person name="Tiwarekar B."/>
            <person name="Costa E.D."/>
            <person name="Yadav A."/>
        </authorList>
    </citation>
    <scope>NUCLEOTIDE SEQUENCE [LARGE SCALE GENOMIC DNA]</scope>
    <source>
        <strain evidence="2 3">BA0156</strain>
    </source>
</reference>
<accession>A0A6G8IG18</accession>
<keyword evidence="3" id="KW-1185">Reference proteome</keyword>